<accession>A0A9I9DE30</accession>
<dbReference type="EnsemblPlants" id="MELO3C017083.2.1">
    <property type="protein sequence ID" value="MELO3C017083.2.1"/>
    <property type="gene ID" value="MELO3C017083.2"/>
</dbReference>
<protein>
    <submittedName>
        <fullName evidence="2">Uncharacterized protein</fullName>
    </submittedName>
</protein>
<organism evidence="2">
    <name type="scientific">Cucumis melo</name>
    <name type="common">Muskmelon</name>
    <dbReference type="NCBI Taxonomy" id="3656"/>
    <lineage>
        <taxon>Eukaryota</taxon>
        <taxon>Viridiplantae</taxon>
        <taxon>Streptophyta</taxon>
        <taxon>Embryophyta</taxon>
        <taxon>Tracheophyta</taxon>
        <taxon>Spermatophyta</taxon>
        <taxon>Magnoliopsida</taxon>
        <taxon>eudicotyledons</taxon>
        <taxon>Gunneridae</taxon>
        <taxon>Pentapetalae</taxon>
        <taxon>rosids</taxon>
        <taxon>fabids</taxon>
        <taxon>Cucurbitales</taxon>
        <taxon>Cucurbitaceae</taxon>
        <taxon>Benincaseae</taxon>
        <taxon>Cucumis</taxon>
    </lineage>
</organism>
<reference evidence="2" key="1">
    <citation type="submission" date="2023-03" db="UniProtKB">
        <authorList>
            <consortium name="EnsemblPlants"/>
        </authorList>
    </citation>
    <scope>IDENTIFICATION</scope>
</reference>
<dbReference type="Gramene" id="MELO3C017083.2.1">
    <property type="protein sequence ID" value="MELO3C017083.2.1"/>
    <property type="gene ID" value="MELO3C017083.2"/>
</dbReference>
<feature type="region of interest" description="Disordered" evidence="1">
    <location>
        <begin position="1"/>
        <end position="36"/>
    </location>
</feature>
<proteinExistence type="predicted"/>
<sequence length="51" mass="5803">VRRSHRTGRRTGTEAPHGSKEADRQKRRKRRPTVGLRHPCAEVEVLSLVSS</sequence>
<dbReference type="AlphaFoldDB" id="A0A9I9DE30"/>
<evidence type="ECO:0000313" key="2">
    <source>
        <dbReference type="EnsemblPlants" id="MELO3C017083.2.1"/>
    </source>
</evidence>
<name>A0A9I9DE30_CUCME</name>
<evidence type="ECO:0000256" key="1">
    <source>
        <dbReference type="SAM" id="MobiDB-lite"/>
    </source>
</evidence>